<proteinExistence type="predicted"/>
<evidence type="ECO:0000313" key="10">
    <source>
        <dbReference type="EMBL" id="PQJ15482.1"/>
    </source>
</evidence>
<evidence type="ECO:0000259" key="9">
    <source>
        <dbReference type="Pfam" id="PF13231"/>
    </source>
</evidence>
<feature type="transmembrane region" description="Helical" evidence="8">
    <location>
        <begin position="412"/>
        <end position="433"/>
    </location>
</feature>
<dbReference type="PANTHER" id="PTHR33908">
    <property type="entry name" value="MANNOSYLTRANSFERASE YKCB-RELATED"/>
    <property type="match status" value="1"/>
</dbReference>
<organism evidence="10 11">
    <name type="scientific">Aureicoccus marinus</name>
    <dbReference type="NCBI Taxonomy" id="754435"/>
    <lineage>
        <taxon>Bacteria</taxon>
        <taxon>Pseudomonadati</taxon>
        <taxon>Bacteroidota</taxon>
        <taxon>Flavobacteriia</taxon>
        <taxon>Flavobacteriales</taxon>
        <taxon>Flavobacteriaceae</taxon>
        <taxon>Aureicoccus</taxon>
    </lineage>
</organism>
<evidence type="ECO:0000256" key="1">
    <source>
        <dbReference type="ARBA" id="ARBA00004651"/>
    </source>
</evidence>
<evidence type="ECO:0000256" key="7">
    <source>
        <dbReference type="ARBA" id="ARBA00023136"/>
    </source>
</evidence>
<keyword evidence="3" id="KW-0328">Glycosyltransferase</keyword>
<feature type="transmembrane region" description="Helical" evidence="8">
    <location>
        <begin position="76"/>
        <end position="107"/>
    </location>
</feature>
<sequence length="535" mass="61605">MELFKEFFLKHWNKREGLWIFLIGLLLCTSFSWAYPIYILDEARNSEAAREMWESGNYLVPYFNGNLRTDKPPFHYFFMAFGYSIFGMGPLGARFFSGLFGALTLLMTYYTTKRFQGKPMARLSSLIFLSSVYFVQEFHLAVPDPYLIFFMSTTLMSFLLHFGFGEKRWLVLMYVCFGLGVLTKGPIALALPGLIVLLFLVAKKELNWQRLKNLSIPAGALLFLGLVLPWYVAVHQATDGAWTEGFFLDHNLSRFSDEKEGHGGGFYLTILFVIAGLLPFSVFGFQAFGRAWKDRILSDWLLMAFLGGLVPVVFFTLSSTKLPNYPMPAYPFICMVIAYYLHKKYQEGFSRVDYISGVILVLITAVLPLAGYNALDREWALHDLQPLAYWLWLLFVGSALSLTFWMVKRIKIALVILSVFWIGTGLLLFSFIYPKLTAESPIQAVAEYVDSDREVVVFRRMDSALPMYYNRTFEEIDSLSQIQERLQENPNLVIITNSRDHHVIDSLPGLEIVFKRKGLFENHFTRVYEWVALEE</sequence>
<keyword evidence="2" id="KW-1003">Cell membrane</keyword>
<evidence type="ECO:0000256" key="8">
    <source>
        <dbReference type="SAM" id="Phobius"/>
    </source>
</evidence>
<evidence type="ECO:0000256" key="3">
    <source>
        <dbReference type="ARBA" id="ARBA00022676"/>
    </source>
</evidence>
<feature type="transmembrane region" description="Helical" evidence="8">
    <location>
        <begin position="20"/>
        <end position="40"/>
    </location>
</feature>
<evidence type="ECO:0000256" key="6">
    <source>
        <dbReference type="ARBA" id="ARBA00022989"/>
    </source>
</evidence>
<dbReference type="PANTHER" id="PTHR33908:SF3">
    <property type="entry name" value="UNDECAPRENYL PHOSPHATE-ALPHA-4-AMINO-4-DEOXY-L-ARABINOSE ARABINOSYL TRANSFERASE"/>
    <property type="match status" value="1"/>
</dbReference>
<keyword evidence="5 8" id="KW-0812">Transmembrane</keyword>
<evidence type="ECO:0000256" key="2">
    <source>
        <dbReference type="ARBA" id="ARBA00022475"/>
    </source>
</evidence>
<feature type="transmembrane region" description="Helical" evidence="8">
    <location>
        <begin position="354"/>
        <end position="375"/>
    </location>
</feature>
<dbReference type="InterPro" id="IPR038731">
    <property type="entry name" value="RgtA/B/C-like"/>
</dbReference>
<dbReference type="AlphaFoldDB" id="A0A2S7T6E1"/>
<comment type="subcellular location">
    <subcellularLocation>
        <location evidence="1">Cell membrane</location>
        <topology evidence="1">Multi-pass membrane protein</topology>
    </subcellularLocation>
</comment>
<feature type="transmembrane region" description="Helical" evidence="8">
    <location>
        <begin position="266"/>
        <end position="288"/>
    </location>
</feature>
<comment type="caution">
    <text evidence="10">The sequence shown here is derived from an EMBL/GenBank/DDBJ whole genome shotgun (WGS) entry which is preliminary data.</text>
</comment>
<keyword evidence="6 8" id="KW-1133">Transmembrane helix</keyword>
<dbReference type="InterPro" id="IPR050297">
    <property type="entry name" value="LipidA_mod_glycosyltrf_83"/>
</dbReference>
<name>A0A2S7T6E1_9FLAO</name>
<feature type="transmembrane region" description="Helical" evidence="8">
    <location>
        <begin position="387"/>
        <end position="405"/>
    </location>
</feature>
<dbReference type="GO" id="GO:0005886">
    <property type="term" value="C:plasma membrane"/>
    <property type="evidence" value="ECO:0007669"/>
    <property type="project" value="UniProtKB-SubCell"/>
</dbReference>
<gene>
    <name evidence="10" type="ORF">BST99_06795</name>
</gene>
<feature type="transmembrane region" description="Helical" evidence="8">
    <location>
        <begin position="325"/>
        <end position="342"/>
    </location>
</feature>
<evidence type="ECO:0000256" key="5">
    <source>
        <dbReference type="ARBA" id="ARBA00022692"/>
    </source>
</evidence>
<dbReference type="GO" id="GO:0009103">
    <property type="term" value="P:lipopolysaccharide biosynthetic process"/>
    <property type="evidence" value="ECO:0007669"/>
    <property type="project" value="UniProtKB-ARBA"/>
</dbReference>
<dbReference type="RefSeq" id="WP_105001134.1">
    <property type="nucleotide sequence ID" value="NZ_MQVX01000001.1"/>
</dbReference>
<dbReference type="GO" id="GO:0010041">
    <property type="term" value="P:response to iron(III) ion"/>
    <property type="evidence" value="ECO:0007669"/>
    <property type="project" value="TreeGrafter"/>
</dbReference>
<evidence type="ECO:0000313" key="11">
    <source>
        <dbReference type="Proteomes" id="UP000239366"/>
    </source>
</evidence>
<accession>A0A2S7T6E1</accession>
<dbReference type="OrthoDB" id="9792789at2"/>
<feature type="transmembrane region" description="Helical" evidence="8">
    <location>
        <begin position="214"/>
        <end position="232"/>
    </location>
</feature>
<dbReference type="Pfam" id="PF13231">
    <property type="entry name" value="PMT_2"/>
    <property type="match status" value="1"/>
</dbReference>
<feature type="transmembrane region" description="Helical" evidence="8">
    <location>
        <begin position="300"/>
        <end position="319"/>
    </location>
</feature>
<keyword evidence="4" id="KW-0808">Transferase</keyword>
<feature type="transmembrane region" description="Helical" evidence="8">
    <location>
        <begin position="147"/>
        <end position="165"/>
    </location>
</feature>
<dbReference type="Proteomes" id="UP000239366">
    <property type="component" value="Unassembled WGS sequence"/>
</dbReference>
<keyword evidence="11" id="KW-1185">Reference proteome</keyword>
<dbReference type="EMBL" id="MQVX01000001">
    <property type="protein sequence ID" value="PQJ15482.1"/>
    <property type="molecule type" value="Genomic_DNA"/>
</dbReference>
<feature type="domain" description="Glycosyltransferase RgtA/B/C/D-like" evidence="9">
    <location>
        <begin position="70"/>
        <end position="230"/>
    </location>
</feature>
<evidence type="ECO:0000256" key="4">
    <source>
        <dbReference type="ARBA" id="ARBA00022679"/>
    </source>
</evidence>
<keyword evidence="7 8" id="KW-0472">Membrane</keyword>
<feature type="transmembrane region" description="Helical" evidence="8">
    <location>
        <begin position="171"/>
        <end position="202"/>
    </location>
</feature>
<dbReference type="GO" id="GO:0016763">
    <property type="term" value="F:pentosyltransferase activity"/>
    <property type="evidence" value="ECO:0007669"/>
    <property type="project" value="TreeGrafter"/>
</dbReference>
<protein>
    <recommendedName>
        <fullName evidence="9">Glycosyltransferase RgtA/B/C/D-like domain-containing protein</fullName>
    </recommendedName>
</protein>
<reference evidence="11" key="1">
    <citation type="submission" date="2016-11" db="EMBL/GenBank/DDBJ databases">
        <title>Trade-off between light-utilization and light-protection in marine flavobacteria.</title>
        <authorList>
            <person name="Kumagai Y."/>
            <person name="Yoshizawa S."/>
            <person name="Kogure K."/>
        </authorList>
    </citation>
    <scope>NUCLEOTIDE SEQUENCE [LARGE SCALE GENOMIC DNA]</scope>
    <source>
        <strain evidence="11">SG-18</strain>
    </source>
</reference>